<comment type="caution">
    <text evidence="1">The sequence shown here is derived from an EMBL/GenBank/DDBJ whole genome shotgun (WGS) entry which is preliminary data.</text>
</comment>
<organism evidence="1 2">
    <name type="scientific">Halocaridina rubra</name>
    <name type="common">Hawaiian red shrimp</name>
    <dbReference type="NCBI Taxonomy" id="373956"/>
    <lineage>
        <taxon>Eukaryota</taxon>
        <taxon>Metazoa</taxon>
        <taxon>Ecdysozoa</taxon>
        <taxon>Arthropoda</taxon>
        <taxon>Crustacea</taxon>
        <taxon>Multicrustacea</taxon>
        <taxon>Malacostraca</taxon>
        <taxon>Eumalacostraca</taxon>
        <taxon>Eucarida</taxon>
        <taxon>Decapoda</taxon>
        <taxon>Pleocyemata</taxon>
        <taxon>Caridea</taxon>
        <taxon>Atyoidea</taxon>
        <taxon>Atyidae</taxon>
        <taxon>Halocaridina</taxon>
    </lineage>
</organism>
<evidence type="ECO:0000313" key="2">
    <source>
        <dbReference type="Proteomes" id="UP001381693"/>
    </source>
</evidence>
<accession>A0AAN9A166</accession>
<dbReference type="EMBL" id="JAXCGZ010019645">
    <property type="protein sequence ID" value="KAK7065917.1"/>
    <property type="molecule type" value="Genomic_DNA"/>
</dbReference>
<dbReference type="Proteomes" id="UP001381693">
    <property type="component" value="Unassembled WGS sequence"/>
</dbReference>
<evidence type="ECO:0000313" key="1">
    <source>
        <dbReference type="EMBL" id="KAK7065917.1"/>
    </source>
</evidence>
<name>A0AAN9A166_HALRR</name>
<reference evidence="1 2" key="1">
    <citation type="submission" date="2023-11" db="EMBL/GenBank/DDBJ databases">
        <title>Halocaridina rubra genome assembly.</title>
        <authorList>
            <person name="Smith C."/>
        </authorList>
    </citation>
    <scope>NUCLEOTIDE SEQUENCE [LARGE SCALE GENOMIC DNA]</scope>
    <source>
        <strain evidence="1">EP-1</strain>
        <tissue evidence="1">Whole</tissue>
    </source>
</reference>
<dbReference type="AlphaFoldDB" id="A0AAN9A166"/>
<gene>
    <name evidence="1" type="ORF">SK128_021209</name>
</gene>
<proteinExistence type="predicted"/>
<sequence>MGALGKASKHNPLLQQVCSHAPQMGTNCDINEEEEDVGERTSICKRFAASVSADAPSHAISLTILYRQFKRRRMRESEALSAFHTKRSKINFLSLSNPYIEYHFIVNDVQCYPGYSRFLVRVLTADPTS</sequence>
<keyword evidence="2" id="KW-1185">Reference proteome</keyword>
<protein>
    <submittedName>
        <fullName evidence="1">Uncharacterized protein</fullName>
    </submittedName>
</protein>